<dbReference type="InterPro" id="IPR037175">
    <property type="entry name" value="KFase_sf"/>
</dbReference>
<reference evidence="1 2" key="1">
    <citation type="submission" date="2019-03" db="EMBL/GenBank/DDBJ databases">
        <title>Genomic Encyclopedia of Type Strains, Phase IV (KMG-IV): sequencing the most valuable type-strain genomes for metagenomic binning, comparative biology and taxonomic classification.</title>
        <authorList>
            <person name="Goeker M."/>
        </authorList>
    </citation>
    <scope>NUCLEOTIDE SEQUENCE [LARGE SCALE GENOMIC DNA]</scope>
    <source>
        <strain evidence="1 2">DSM 15969</strain>
    </source>
</reference>
<dbReference type="GO" id="GO:0004061">
    <property type="term" value="F:arylformamidase activity"/>
    <property type="evidence" value="ECO:0007669"/>
    <property type="project" value="InterPro"/>
</dbReference>
<dbReference type="Pfam" id="PF04199">
    <property type="entry name" value="Cyclase"/>
    <property type="match status" value="1"/>
</dbReference>
<dbReference type="EMBL" id="SLUI01000004">
    <property type="protein sequence ID" value="TCL38087.1"/>
    <property type="molecule type" value="Genomic_DNA"/>
</dbReference>
<dbReference type="Proteomes" id="UP000295063">
    <property type="component" value="Unassembled WGS sequence"/>
</dbReference>
<comment type="caution">
    <text evidence="1">The sequence shown here is derived from an EMBL/GenBank/DDBJ whole genome shotgun (WGS) entry which is preliminary data.</text>
</comment>
<dbReference type="SUPFAM" id="SSF102198">
    <property type="entry name" value="Putative cyclase"/>
    <property type="match status" value="1"/>
</dbReference>
<sequence>MKIIDLAVTIENQTPCDPPYMATEIDYWEHGKGAKQIKDVFVGATDTDLPQGLGWAIEYVRLTTHSGTHLDAPWHYHPTMDKGRPARTIDQAPLEWCLSDGVVVDFSDKPDGYRVTAEDFAKYFQAIGYCLKPLDIVLVRSGAAKYWGTAEYLVRGCGMSRDATLWLLEQGIKIVGTDAWSWDRPLGLIAEEFARTKDASIIWEGHFAGIEKEYYHMEKMTNLDQLPPYGFQVACFPIKIKAASAGWVRPVAILPDLIIPECE</sequence>
<dbReference type="AlphaFoldDB" id="A0A4V2Q8R2"/>
<evidence type="ECO:0000313" key="2">
    <source>
        <dbReference type="Proteomes" id="UP000295063"/>
    </source>
</evidence>
<protein>
    <submittedName>
        <fullName evidence="1">Kynurenine formamidase</fullName>
    </submittedName>
</protein>
<dbReference type="RefSeq" id="WP_132077530.1">
    <property type="nucleotide sequence ID" value="NZ_SLUI01000004.1"/>
</dbReference>
<dbReference type="GO" id="GO:0019441">
    <property type="term" value="P:L-tryptophan catabolic process to kynurenine"/>
    <property type="evidence" value="ECO:0007669"/>
    <property type="project" value="InterPro"/>
</dbReference>
<dbReference type="PANTHER" id="PTHR43564">
    <property type="entry name" value="KYNURENINE FORMAMIDASE-LIKE PROTEIN"/>
    <property type="match status" value="1"/>
</dbReference>
<keyword evidence="2" id="KW-1185">Reference proteome</keyword>
<accession>A0A4V2Q8R2</accession>
<organism evidence="1 2">
    <name type="scientific">Anaerospora hongkongensis</name>
    <dbReference type="NCBI Taxonomy" id="244830"/>
    <lineage>
        <taxon>Bacteria</taxon>
        <taxon>Bacillati</taxon>
        <taxon>Bacillota</taxon>
        <taxon>Negativicutes</taxon>
        <taxon>Selenomonadales</taxon>
        <taxon>Sporomusaceae</taxon>
        <taxon>Anaerospora</taxon>
    </lineage>
</organism>
<proteinExistence type="predicted"/>
<dbReference type="PANTHER" id="PTHR43564:SF2">
    <property type="entry name" value="BLR6059 PROTEIN"/>
    <property type="match status" value="1"/>
</dbReference>
<dbReference type="Gene3D" id="3.50.30.50">
    <property type="entry name" value="Putative cyclase"/>
    <property type="match status" value="1"/>
</dbReference>
<gene>
    <name evidence="1" type="ORF">EV210_10453</name>
</gene>
<dbReference type="InterPro" id="IPR007325">
    <property type="entry name" value="KFase/CYL"/>
</dbReference>
<name>A0A4V2Q8R2_9FIRM</name>
<dbReference type="OrthoDB" id="9796085at2"/>
<evidence type="ECO:0000313" key="1">
    <source>
        <dbReference type="EMBL" id="TCL38087.1"/>
    </source>
</evidence>